<dbReference type="SMART" id="SM01248">
    <property type="entry name" value="KaiB"/>
    <property type="match status" value="1"/>
</dbReference>
<evidence type="ECO:0000313" key="2">
    <source>
        <dbReference type="EMBL" id="PWG65777.1"/>
    </source>
</evidence>
<sequence length="93" mass="9857">MSGVGDAQLTLFVAGDSPRSRHAREVLRRALAERGLDPGALELVDVLAEPERTLEHGVFATPALVLRADGATRSLYGDLSDEQGLQQFLSGAA</sequence>
<dbReference type="GO" id="GO:0048511">
    <property type="term" value="P:rhythmic process"/>
    <property type="evidence" value="ECO:0007669"/>
    <property type="project" value="InterPro"/>
</dbReference>
<feature type="domain" description="KaiB" evidence="1">
    <location>
        <begin position="10"/>
        <end position="91"/>
    </location>
</feature>
<dbReference type="RefSeq" id="WP_109675132.1">
    <property type="nucleotide sequence ID" value="NZ_CP086615.1"/>
</dbReference>
<organism evidence="2 3">
    <name type="scientific">Sediminicurvatus halobius</name>
    <dbReference type="NCBI Taxonomy" id="2182432"/>
    <lineage>
        <taxon>Bacteria</taxon>
        <taxon>Pseudomonadati</taxon>
        <taxon>Pseudomonadota</taxon>
        <taxon>Gammaproteobacteria</taxon>
        <taxon>Chromatiales</taxon>
        <taxon>Ectothiorhodospiraceae</taxon>
        <taxon>Sediminicurvatus</taxon>
    </lineage>
</organism>
<evidence type="ECO:0000313" key="3">
    <source>
        <dbReference type="Proteomes" id="UP000245474"/>
    </source>
</evidence>
<dbReference type="Proteomes" id="UP000245474">
    <property type="component" value="Unassembled WGS sequence"/>
</dbReference>
<keyword evidence="3" id="KW-1185">Reference proteome</keyword>
<dbReference type="AlphaFoldDB" id="A0A2U2N9L6"/>
<comment type="caution">
    <text evidence="2">The sequence shown here is derived from an EMBL/GenBank/DDBJ whole genome shotgun (WGS) entry which is preliminary data.</text>
</comment>
<dbReference type="SUPFAM" id="SSF52833">
    <property type="entry name" value="Thioredoxin-like"/>
    <property type="match status" value="1"/>
</dbReference>
<dbReference type="InterPro" id="IPR011649">
    <property type="entry name" value="KaiB_domain"/>
</dbReference>
<protein>
    <recommendedName>
        <fullName evidence="1">KaiB domain-containing protein</fullName>
    </recommendedName>
</protein>
<proteinExistence type="predicted"/>
<dbReference type="OrthoDB" id="9153969at2"/>
<gene>
    <name evidence="2" type="ORF">DEM34_00490</name>
</gene>
<reference evidence="2 3" key="1">
    <citation type="submission" date="2018-05" db="EMBL/GenBank/DDBJ databases">
        <title>Spiribacter halobius sp. nov., a moderately halophilic bacterium isolated from marine solar saltern.</title>
        <authorList>
            <person name="Zheng W.-S."/>
            <person name="Lu D.-C."/>
            <person name="Du Z.-J."/>
        </authorList>
    </citation>
    <scope>NUCLEOTIDE SEQUENCE [LARGE SCALE GENOMIC DNA]</scope>
    <source>
        <strain evidence="2 3">E85</strain>
    </source>
</reference>
<dbReference type="EMBL" id="QFFI01000001">
    <property type="protein sequence ID" value="PWG65777.1"/>
    <property type="molecule type" value="Genomic_DNA"/>
</dbReference>
<dbReference type="PANTHER" id="PTHR41709">
    <property type="entry name" value="KAIB-LIKE PROTEIN 1"/>
    <property type="match status" value="1"/>
</dbReference>
<dbReference type="Pfam" id="PF07689">
    <property type="entry name" value="KaiB"/>
    <property type="match status" value="1"/>
</dbReference>
<dbReference type="Gene3D" id="3.40.30.10">
    <property type="entry name" value="Glutaredoxin"/>
    <property type="match status" value="1"/>
</dbReference>
<dbReference type="InterPro" id="IPR039022">
    <property type="entry name" value="KaiB-like"/>
</dbReference>
<dbReference type="PANTHER" id="PTHR41709:SF2">
    <property type="entry name" value="CIRCADIAN CLOCK PROTEIN KAIB2"/>
    <property type="match status" value="1"/>
</dbReference>
<accession>A0A2U2N9L6</accession>
<dbReference type="InterPro" id="IPR036249">
    <property type="entry name" value="Thioredoxin-like_sf"/>
</dbReference>
<name>A0A2U2N9L6_9GAMM</name>
<evidence type="ECO:0000259" key="1">
    <source>
        <dbReference type="SMART" id="SM01248"/>
    </source>
</evidence>